<keyword evidence="2" id="KW-1185">Reference proteome</keyword>
<evidence type="ECO:0000313" key="2">
    <source>
        <dbReference type="Proteomes" id="UP000320481"/>
    </source>
</evidence>
<dbReference type="RefSeq" id="WP_146468467.1">
    <property type="nucleotide sequence ID" value="NZ_VOGW01000183.1"/>
</dbReference>
<gene>
    <name evidence="1" type="ORF">FRZ03_31385</name>
</gene>
<reference evidence="1" key="1">
    <citation type="journal article" date="2019" name="Microbiol. Resour. Announc.">
        <title>Draft Genomic Sequences of Streptomyces misionensis and Streptomyces albidoflavus, bacteria applied for phytopathogen biocontrol.</title>
        <authorList>
            <person name="Pylro V."/>
            <person name="Dias A."/>
            <person name="Andreote F."/>
            <person name="Varani A."/>
            <person name="Andreote C."/>
            <person name="Bernardo E."/>
            <person name="Martins T."/>
        </authorList>
    </citation>
    <scope>NUCLEOTIDE SEQUENCE [LARGE SCALE GENOMIC DNA]</scope>
    <source>
        <strain evidence="1">66</strain>
    </source>
</reference>
<sequence length="69" mass="7959">MLLRRLFRRTSRRRNQPQHVVVRLSGESTSKNTGRIEEDLRHALRSKPGLLEVDLLRVTYLGGDGGRFS</sequence>
<dbReference type="Proteomes" id="UP000320481">
    <property type="component" value="Unassembled WGS sequence"/>
</dbReference>
<name>A0A5C6IVJ0_9ACTN</name>
<proteinExistence type="predicted"/>
<evidence type="ECO:0008006" key="3">
    <source>
        <dbReference type="Google" id="ProtNLM"/>
    </source>
</evidence>
<organism evidence="1 2">
    <name type="scientific">Streptomyces misionensis</name>
    <dbReference type="NCBI Taxonomy" id="67331"/>
    <lineage>
        <taxon>Bacteria</taxon>
        <taxon>Bacillati</taxon>
        <taxon>Actinomycetota</taxon>
        <taxon>Actinomycetes</taxon>
        <taxon>Kitasatosporales</taxon>
        <taxon>Streptomycetaceae</taxon>
        <taxon>Streptomyces</taxon>
    </lineage>
</organism>
<evidence type="ECO:0000313" key="1">
    <source>
        <dbReference type="EMBL" id="TWV33128.1"/>
    </source>
</evidence>
<accession>A0A5C6IVJ0</accession>
<protein>
    <recommendedName>
        <fullName evidence="3">STAS domain-containing protein</fullName>
    </recommendedName>
</protein>
<comment type="caution">
    <text evidence="1">The sequence shown here is derived from an EMBL/GenBank/DDBJ whole genome shotgun (WGS) entry which is preliminary data.</text>
</comment>
<dbReference type="EMBL" id="VOGW01000183">
    <property type="protein sequence ID" value="TWV33128.1"/>
    <property type="molecule type" value="Genomic_DNA"/>
</dbReference>
<dbReference type="Gene3D" id="3.30.750.24">
    <property type="entry name" value="STAS domain"/>
    <property type="match status" value="1"/>
</dbReference>
<dbReference type="AlphaFoldDB" id="A0A5C6IVJ0"/>
<dbReference type="InterPro" id="IPR036513">
    <property type="entry name" value="STAS_dom_sf"/>
</dbReference>